<feature type="transmembrane region" description="Helical" evidence="10">
    <location>
        <begin position="146"/>
        <end position="166"/>
    </location>
</feature>
<dbReference type="GO" id="GO:0032220">
    <property type="term" value="P:plasma membrane fusion involved in cytogamy"/>
    <property type="evidence" value="ECO:0007669"/>
    <property type="project" value="TreeGrafter"/>
</dbReference>
<comment type="similarity">
    <text evidence="3 10">Belongs to the PRM1 family.</text>
</comment>
<evidence type="ECO:0000256" key="8">
    <source>
        <dbReference type="ARBA" id="ARBA00023136"/>
    </source>
</evidence>
<feature type="transmembrane region" description="Helical" evidence="10">
    <location>
        <begin position="323"/>
        <end position="343"/>
    </location>
</feature>
<comment type="function">
    <text evidence="1 10">Involved in cell fusion during mating by stabilizing the plasma membrane fusion event.</text>
</comment>
<evidence type="ECO:0000313" key="13">
    <source>
        <dbReference type="Proteomes" id="UP001174691"/>
    </source>
</evidence>
<evidence type="ECO:0000256" key="3">
    <source>
        <dbReference type="ARBA" id="ARBA00010780"/>
    </source>
</evidence>
<feature type="region of interest" description="Disordered" evidence="11">
    <location>
        <begin position="712"/>
        <end position="752"/>
    </location>
</feature>
<evidence type="ECO:0000256" key="9">
    <source>
        <dbReference type="ARBA" id="ARBA00023180"/>
    </source>
</evidence>
<gene>
    <name evidence="12" type="ORF">NKR19_g9354</name>
</gene>
<evidence type="ECO:0000256" key="4">
    <source>
        <dbReference type="ARBA" id="ARBA00022475"/>
    </source>
</evidence>
<feature type="compositionally biased region" description="Low complexity" evidence="11">
    <location>
        <begin position="653"/>
        <end position="671"/>
    </location>
</feature>
<evidence type="ECO:0000256" key="1">
    <source>
        <dbReference type="ARBA" id="ARBA00002512"/>
    </source>
</evidence>
<name>A0AA38R367_9PEZI</name>
<dbReference type="PANTHER" id="PTHR31030:SF1">
    <property type="entry name" value="PLASMA MEMBRANE FUSION PROTEIN PRM1"/>
    <property type="match status" value="1"/>
</dbReference>
<sequence>MASREKSAGAWPDVPPSLHHESFEMSEIDKQQPQLRPYADTAPEVTPYLGLRARLSQIWFNRWTVLLLLVLVRVLIGLATLHDQIGDAKAKALSACTKVEDIGSAMASMPHYLSVGVNSLAADGISKSIHALVEVLSMILTGVEQLILFIINMYVGTYACLIAAFIHGGLDASIGAVQGTTDAFNENIGKITDGISSDIKSIQDLINEALSHVPFSKPPTIDITSHLDDLKNIHIDDTKFIGDLAQLNTSIPTFDQVENFTKEAIAVPFDIIKDKLNNSFSSYAFDKTVFPVAEKQGLSFCSDNSFLNDFFQNLYDIAAKAKIAFIVVLTVLAIGAIVLMAWLEIRRWRRQQRHAYVFSKHGYDPMDVVYIASRPVSATFGIRLASRFSGRRQLWVRWAWAYATSLPALFVLSLAMAGFFSCLCQAIVLRSLQQEAPALASQVGDFAGEVVNTLQNVSNNWANSANGVVANFNTEINAELFGHVRNATAAVNDTLTTFENEMNTAIDAVFKDTILYNTVKGVIRCLIGIKIDTVEAGLTWVHDHARVDFPLFPNDTFSQGASDSIHGDSELTSFLATPASVTTDEISGAVDHVVAALRNSIVQEALISTMLLLVYVLVVLIGVVRSMAGMVGRDKTRGEGGQRYVTGTEAVEGDGYTGDSYYGSAPGPGATQRGGGGKLDLMSGATGFPKFGGGGESAVSEDYEARQARDEKLAGYGGQTTTSIVRAGRPGLKGEGHWRKSSHGYVEDAGGS</sequence>
<evidence type="ECO:0000313" key="12">
    <source>
        <dbReference type="EMBL" id="KAJ9132291.1"/>
    </source>
</evidence>
<keyword evidence="13" id="KW-1185">Reference proteome</keyword>
<accession>A0AA38R367</accession>
<evidence type="ECO:0000256" key="2">
    <source>
        <dbReference type="ARBA" id="ARBA00004651"/>
    </source>
</evidence>
<keyword evidence="6 10" id="KW-0184">Conjugation</keyword>
<evidence type="ECO:0000256" key="5">
    <source>
        <dbReference type="ARBA" id="ARBA00022692"/>
    </source>
</evidence>
<organism evidence="12 13">
    <name type="scientific">Coniochaeta hoffmannii</name>
    <dbReference type="NCBI Taxonomy" id="91930"/>
    <lineage>
        <taxon>Eukaryota</taxon>
        <taxon>Fungi</taxon>
        <taxon>Dikarya</taxon>
        <taxon>Ascomycota</taxon>
        <taxon>Pezizomycotina</taxon>
        <taxon>Sordariomycetes</taxon>
        <taxon>Sordariomycetidae</taxon>
        <taxon>Coniochaetales</taxon>
        <taxon>Coniochaetaceae</taxon>
        <taxon>Coniochaeta</taxon>
    </lineage>
</organism>
<keyword evidence="5 10" id="KW-0812">Transmembrane</keyword>
<evidence type="ECO:0000256" key="11">
    <source>
        <dbReference type="SAM" id="MobiDB-lite"/>
    </source>
</evidence>
<protein>
    <recommendedName>
        <fullName evidence="10">Plasma membrane fusion protein PRM1</fullName>
    </recommendedName>
</protein>
<comment type="caution">
    <text evidence="12">The sequence shown here is derived from an EMBL/GenBank/DDBJ whole genome shotgun (WGS) entry which is preliminary data.</text>
</comment>
<dbReference type="PANTHER" id="PTHR31030">
    <property type="entry name" value="PLASMA MEMBRANE FUSION PROTEIN PRM1"/>
    <property type="match status" value="1"/>
</dbReference>
<feature type="transmembrane region" description="Helical" evidence="10">
    <location>
        <begin position="399"/>
        <end position="420"/>
    </location>
</feature>
<dbReference type="AlphaFoldDB" id="A0AA38R367"/>
<keyword evidence="8 10" id="KW-0472">Membrane</keyword>
<evidence type="ECO:0000256" key="7">
    <source>
        <dbReference type="ARBA" id="ARBA00022989"/>
    </source>
</evidence>
<feature type="transmembrane region" description="Helical" evidence="10">
    <location>
        <begin position="63"/>
        <end position="81"/>
    </location>
</feature>
<evidence type="ECO:0000256" key="6">
    <source>
        <dbReference type="ARBA" id="ARBA00022971"/>
    </source>
</evidence>
<keyword evidence="7 10" id="KW-1133">Transmembrane helix</keyword>
<reference evidence="12" key="1">
    <citation type="submission" date="2022-07" db="EMBL/GenBank/DDBJ databases">
        <title>Fungi with potential for degradation of polypropylene.</title>
        <authorList>
            <person name="Gostincar C."/>
        </authorList>
    </citation>
    <scope>NUCLEOTIDE SEQUENCE</scope>
    <source>
        <strain evidence="12">EXF-13287</strain>
    </source>
</reference>
<keyword evidence="9" id="KW-0325">Glycoprotein</keyword>
<dbReference type="GO" id="GO:0005886">
    <property type="term" value="C:plasma membrane"/>
    <property type="evidence" value="ECO:0007669"/>
    <property type="project" value="UniProtKB-SubCell"/>
</dbReference>
<dbReference type="InterPro" id="IPR026777">
    <property type="entry name" value="PRM1"/>
</dbReference>
<keyword evidence="4 10" id="KW-1003">Cell membrane</keyword>
<dbReference type="EMBL" id="JANBVN010000221">
    <property type="protein sequence ID" value="KAJ9132291.1"/>
    <property type="molecule type" value="Genomic_DNA"/>
</dbReference>
<proteinExistence type="inferred from homology"/>
<comment type="subcellular location">
    <subcellularLocation>
        <location evidence="2 10">Cell membrane</location>
        <topology evidence="2 10">Multi-pass membrane protein</topology>
    </subcellularLocation>
</comment>
<feature type="transmembrane region" description="Helical" evidence="10">
    <location>
        <begin position="605"/>
        <end position="628"/>
    </location>
</feature>
<dbReference type="Proteomes" id="UP001174691">
    <property type="component" value="Unassembled WGS sequence"/>
</dbReference>
<evidence type="ECO:0000256" key="10">
    <source>
        <dbReference type="RuleBase" id="RU366035"/>
    </source>
</evidence>
<dbReference type="GO" id="GO:0043332">
    <property type="term" value="C:mating projection tip"/>
    <property type="evidence" value="ECO:0007669"/>
    <property type="project" value="UniProtKB-UniRule"/>
</dbReference>
<feature type="region of interest" description="Disordered" evidence="11">
    <location>
        <begin position="647"/>
        <end position="678"/>
    </location>
</feature>